<dbReference type="PANTHER" id="PTHR43461:SF1">
    <property type="entry name" value="TRANSMEMBRANE PROTEIN 256"/>
    <property type="match status" value="1"/>
</dbReference>
<proteinExistence type="inferred from homology"/>
<dbReference type="Pfam" id="PF04241">
    <property type="entry name" value="DUF423"/>
    <property type="match status" value="1"/>
</dbReference>
<protein>
    <submittedName>
        <fullName evidence="8">DUF423 domain-containing protein</fullName>
    </submittedName>
</protein>
<feature type="signal peptide" evidence="7">
    <location>
        <begin position="1"/>
        <end position="24"/>
    </location>
</feature>
<keyword evidence="7" id="KW-0732">Signal</keyword>
<organism evidence="8 9">
    <name type="scientific">Agaribacter flavus</name>
    <dbReference type="NCBI Taxonomy" id="1902781"/>
    <lineage>
        <taxon>Bacteria</taxon>
        <taxon>Pseudomonadati</taxon>
        <taxon>Pseudomonadota</taxon>
        <taxon>Gammaproteobacteria</taxon>
        <taxon>Alteromonadales</taxon>
        <taxon>Alteromonadaceae</taxon>
        <taxon>Agaribacter</taxon>
    </lineage>
</organism>
<keyword evidence="5 6" id="KW-0472">Membrane</keyword>
<sequence length="126" mass="13784">MNVKTWICVGALLALTSVVMGAFAAHALKATLSDYALNIIDTGARYQMYHALAIILVSLVSKQLNIRLYMTQACFTAGIVLFSGSLYLLAITELRWFAYITPIGGMLLILAWVSLIFSVLKANTHV</sequence>
<name>A0ABV7FJG4_9ALTE</name>
<evidence type="ECO:0000256" key="1">
    <source>
        <dbReference type="ARBA" id="ARBA00004141"/>
    </source>
</evidence>
<evidence type="ECO:0000256" key="7">
    <source>
        <dbReference type="SAM" id="SignalP"/>
    </source>
</evidence>
<evidence type="ECO:0000313" key="8">
    <source>
        <dbReference type="EMBL" id="MFC3120434.1"/>
    </source>
</evidence>
<evidence type="ECO:0000256" key="2">
    <source>
        <dbReference type="ARBA" id="ARBA00009694"/>
    </source>
</evidence>
<evidence type="ECO:0000256" key="6">
    <source>
        <dbReference type="SAM" id="Phobius"/>
    </source>
</evidence>
<feature type="transmembrane region" description="Helical" evidence="6">
    <location>
        <begin position="68"/>
        <end position="90"/>
    </location>
</feature>
<dbReference type="EMBL" id="JBHRSW010000005">
    <property type="protein sequence ID" value="MFC3120434.1"/>
    <property type="molecule type" value="Genomic_DNA"/>
</dbReference>
<dbReference type="InterPro" id="IPR006696">
    <property type="entry name" value="DUF423"/>
</dbReference>
<keyword evidence="4 6" id="KW-1133">Transmembrane helix</keyword>
<dbReference type="PANTHER" id="PTHR43461">
    <property type="entry name" value="TRANSMEMBRANE PROTEIN 256"/>
    <property type="match status" value="1"/>
</dbReference>
<comment type="subcellular location">
    <subcellularLocation>
        <location evidence="1">Membrane</location>
        <topology evidence="1">Multi-pass membrane protein</topology>
    </subcellularLocation>
</comment>
<feature type="transmembrane region" description="Helical" evidence="6">
    <location>
        <begin position="96"/>
        <end position="120"/>
    </location>
</feature>
<comment type="similarity">
    <text evidence="2">Belongs to the UPF0382 family.</text>
</comment>
<feature type="chain" id="PRO_5045180012" evidence="7">
    <location>
        <begin position="25"/>
        <end position="126"/>
    </location>
</feature>
<gene>
    <name evidence="8" type="ORF">ACFOHL_02260</name>
</gene>
<evidence type="ECO:0000256" key="4">
    <source>
        <dbReference type="ARBA" id="ARBA00022989"/>
    </source>
</evidence>
<reference evidence="9" key="1">
    <citation type="journal article" date="2019" name="Int. J. Syst. Evol. Microbiol.">
        <title>The Global Catalogue of Microorganisms (GCM) 10K type strain sequencing project: providing services to taxonomists for standard genome sequencing and annotation.</title>
        <authorList>
            <consortium name="The Broad Institute Genomics Platform"/>
            <consortium name="The Broad Institute Genome Sequencing Center for Infectious Disease"/>
            <person name="Wu L."/>
            <person name="Ma J."/>
        </authorList>
    </citation>
    <scope>NUCLEOTIDE SEQUENCE [LARGE SCALE GENOMIC DNA]</scope>
    <source>
        <strain evidence="9">KCTC 52473</strain>
    </source>
</reference>
<keyword evidence="9" id="KW-1185">Reference proteome</keyword>
<evidence type="ECO:0000313" key="9">
    <source>
        <dbReference type="Proteomes" id="UP001595478"/>
    </source>
</evidence>
<comment type="caution">
    <text evidence="8">The sequence shown here is derived from an EMBL/GenBank/DDBJ whole genome shotgun (WGS) entry which is preliminary data.</text>
</comment>
<accession>A0ABV7FJG4</accession>
<dbReference type="Proteomes" id="UP001595478">
    <property type="component" value="Unassembled WGS sequence"/>
</dbReference>
<dbReference type="RefSeq" id="WP_376918579.1">
    <property type="nucleotide sequence ID" value="NZ_JBHRSW010000005.1"/>
</dbReference>
<evidence type="ECO:0000256" key="3">
    <source>
        <dbReference type="ARBA" id="ARBA00022692"/>
    </source>
</evidence>
<evidence type="ECO:0000256" key="5">
    <source>
        <dbReference type="ARBA" id="ARBA00023136"/>
    </source>
</evidence>
<keyword evidence="3 6" id="KW-0812">Transmembrane</keyword>